<feature type="compositionally biased region" description="Polar residues" evidence="1">
    <location>
        <begin position="104"/>
        <end position="115"/>
    </location>
</feature>
<reference evidence="3 4" key="1">
    <citation type="submission" date="2016-10" db="EMBL/GenBank/DDBJ databases">
        <authorList>
            <person name="de Groot N.N."/>
        </authorList>
    </citation>
    <scope>NUCLEOTIDE SEQUENCE [LARGE SCALE GENOMIC DNA]</scope>
    <source>
        <strain evidence="3 4">CGMCC 1.7031</strain>
    </source>
</reference>
<dbReference type="Gene3D" id="1.10.260.40">
    <property type="entry name" value="lambda repressor-like DNA-binding domains"/>
    <property type="match status" value="1"/>
</dbReference>
<evidence type="ECO:0000259" key="2">
    <source>
        <dbReference type="PROSITE" id="PS50943"/>
    </source>
</evidence>
<dbReference type="SMART" id="SM00530">
    <property type="entry name" value="HTH_XRE"/>
    <property type="match status" value="1"/>
</dbReference>
<accession>A0A1G5K6L6</accession>
<feature type="domain" description="HTH cro/C1-type" evidence="2">
    <location>
        <begin position="25"/>
        <end position="77"/>
    </location>
</feature>
<dbReference type="EMBL" id="FMVF01000021">
    <property type="protein sequence ID" value="SCY96263.1"/>
    <property type="molecule type" value="Genomic_DNA"/>
</dbReference>
<sequence>MMEVSDINWVASSDVAIVETIGAFIKHHRLLQNKTQQQVATDAGVNRSTIVQLENGESITLLTLIQVLRVLNLLYVIDVFRIKEQLSPLQLAKQEQGKRKRASSKGNNDQTPSDW</sequence>
<dbReference type="RefSeq" id="WP_091146551.1">
    <property type="nucleotide sequence ID" value="NZ_FMVF01000021.1"/>
</dbReference>
<evidence type="ECO:0000313" key="4">
    <source>
        <dbReference type="Proteomes" id="UP000199354"/>
    </source>
</evidence>
<dbReference type="Proteomes" id="UP000199354">
    <property type="component" value="Unassembled WGS sequence"/>
</dbReference>
<proteinExistence type="predicted"/>
<keyword evidence="4" id="KW-1185">Reference proteome</keyword>
<evidence type="ECO:0000313" key="3">
    <source>
        <dbReference type="EMBL" id="SCY96263.1"/>
    </source>
</evidence>
<dbReference type="GO" id="GO:0003677">
    <property type="term" value="F:DNA binding"/>
    <property type="evidence" value="ECO:0007669"/>
    <property type="project" value="InterPro"/>
</dbReference>
<dbReference type="AlphaFoldDB" id="A0A1G5K6L6"/>
<dbReference type="Pfam" id="PF01381">
    <property type="entry name" value="HTH_3"/>
    <property type="match status" value="1"/>
</dbReference>
<dbReference type="PROSITE" id="PS50943">
    <property type="entry name" value="HTH_CROC1"/>
    <property type="match status" value="1"/>
</dbReference>
<dbReference type="SUPFAM" id="SSF47413">
    <property type="entry name" value="lambda repressor-like DNA-binding domains"/>
    <property type="match status" value="1"/>
</dbReference>
<protein>
    <submittedName>
        <fullName evidence="3">Transcriptional regulator, XRE family</fullName>
    </submittedName>
</protein>
<organism evidence="3 4">
    <name type="scientific">Flavobacterium caeni</name>
    <dbReference type="NCBI Taxonomy" id="490189"/>
    <lineage>
        <taxon>Bacteria</taxon>
        <taxon>Pseudomonadati</taxon>
        <taxon>Bacteroidota</taxon>
        <taxon>Flavobacteriia</taxon>
        <taxon>Flavobacteriales</taxon>
        <taxon>Flavobacteriaceae</taxon>
        <taxon>Flavobacterium</taxon>
    </lineage>
</organism>
<dbReference type="OrthoDB" id="8690238at2"/>
<name>A0A1G5K6L6_9FLAO</name>
<dbReference type="CDD" id="cd00093">
    <property type="entry name" value="HTH_XRE"/>
    <property type="match status" value="1"/>
</dbReference>
<gene>
    <name evidence="3" type="ORF">SAMN02927903_03114</name>
</gene>
<feature type="region of interest" description="Disordered" evidence="1">
    <location>
        <begin position="91"/>
        <end position="115"/>
    </location>
</feature>
<evidence type="ECO:0000256" key="1">
    <source>
        <dbReference type="SAM" id="MobiDB-lite"/>
    </source>
</evidence>
<dbReference type="InterPro" id="IPR010982">
    <property type="entry name" value="Lambda_DNA-bd_dom_sf"/>
</dbReference>
<dbReference type="InterPro" id="IPR001387">
    <property type="entry name" value="Cro/C1-type_HTH"/>
</dbReference>
<dbReference type="STRING" id="490189.SAMN02927903_03114"/>